<name>A0A2K5ASF0_9ARCH</name>
<dbReference type="AlphaFoldDB" id="A0A2K5ASF0"/>
<protein>
    <submittedName>
        <fullName evidence="1">Uncharacterized protein</fullName>
    </submittedName>
</protein>
<keyword evidence="2" id="KW-1185">Reference proteome</keyword>
<dbReference type="Proteomes" id="UP000236248">
    <property type="component" value="Chromosome NCAV"/>
</dbReference>
<organism evidence="1 2">
    <name type="scientific">Candidatus Nitrosocaldus cavascurensis</name>
    <dbReference type="NCBI Taxonomy" id="2058097"/>
    <lineage>
        <taxon>Archaea</taxon>
        <taxon>Nitrososphaerota</taxon>
        <taxon>Nitrososphaeria</taxon>
        <taxon>Candidatus Nitrosocaldales</taxon>
        <taxon>Candidatus Nitrosocaldaceae</taxon>
        <taxon>Candidatus Nitrosocaldus</taxon>
    </lineage>
</organism>
<evidence type="ECO:0000313" key="2">
    <source>
        <dbReference type="Proteomes" id="UP000236248"/>
    </source>
</evidence>
<gene>
    <name evidence="1" type="ORF">NCAV_1373</name>
</gene>
<accession>A0A2K5ASF0</accession>
<proteinExistence type="predicted"/>
<sequence>MMCMLGIWPIIYALGNHLYCIDSSMYCAADLLFYTQPLKSILSKPC</sequence>
<reference evidence="2" key="1">
    <citation type="submission" date="2018-01" db="EMBL/GenBank/DDBJ databases">
        <authorList>
            <person name="Kerou L M."/>
        </authorList>
    </citation>
    <scope>NUCLEOTIDE SEQUENCE [LARGE SCALE GENOMIC DNA]</scope>
    <source>
        <strain evidence="2">SCU2</strain>
    </source>
</reference>
<dbReference type="KEGG" id="ncv:NCAV_1373"/>
<dbReference type="EMBL" id="LT981265">
    <property type="protein sequence ID" value="SPC34539.1"/>
    <property type="molecule type" value="Genomic_DNA"/>
</dbReference>
<evidence type="ECO:0000313" key="1">
    <source>
        <dbReference type="EMBL" id="SPC34539.1"/>
    </source>
</evidence>